<name>A0A917E902_9SPHN</name>
<dbReference type="InterPro" id="IPR051405">
    <property type="entry name" value="phD/YefM_antitoxin"/>
</dbReference>
<comment type="similarity">
    <text evidence="1 2">Belongs to the phD/YefM antitoxin family.</text>
</comment>
<evidence type="ECO:0000256" key="2">
    <source>
        <dbReference type="RuleBase" id="RU362080"/>
    </source>
</evidence>
<dbReference type="PANTHER" id="PTHR33713">
    <property type="entry name" value="ANTITOXIN YAFN-RELATED"/>
    <property type="match status" value="1"/>
</dbReference>
<reference evidence="3" key="1">
    <citation type="journal article" date="2014" name="Int. J. Syst. Evol. Microbiol.">
        <title>Complete genome sequence of Corynebacterium casei LMG S-19264T (=DSM 44701T), isolated from a smear-ripened cheese.</title>
        <authorList>
            <consortium name="US DOE Joint Genome Institute (JGI-PGF)"/>
            <person name="Walter F."/>
            <person name="Albersmeier A."/>
            <person name="Kalinowski J."/>
            <person name="Ruckert C."/>
        </authorList>
    </citation>
    <scope>NUCLEOTIDE SEQUENCE</scope>
    <source>
        <strain evidence="3">CGMCC 1.15519</strain>
    </source>
</reference>
<evidence type="ECO:0000256" key="1">
    <source>
        <dbReference type="ARBA" id="ARBA00009981"/>
    </source>
</evidence>
<comment type="caution">
    <text evidence="3">The sequence shown here is derived from an EMBL/GenBank/DDBJ whole genome shotgun (WGS) entry which is preliminary data.</text>
</comment>
<dbReference type="InterPro" id="IPR006442">
    <property type="entry name" value="Antitoxin_Phd/YefM"/>
</dbReference>
<proteinExistence type="inferred from homology"/>
<organism evidence="3 4">
    <name type="scientific">Sandarakinorhabdus glacialis</name>
    <dbReference type="NCBI Taxonomy" id="1614636"/>
    <lineage>
        <taxon>Bacteria</taxon>
        <taxon>Pseudomonadati</taxon>
        <taxon>Pseudomonadota</taxon>
        <taxon>Alphaproteobacteria</taxon>
        <taxon>Sphingomonadales</taxon>
        <taxon>Sphingosinicellaceae</taxon>
        <taxon>Sandarakinorhabdus</taxon>
    </lineage>
</organism>
<protein>
    <recommendedName>
        <fullName evidence="2">Antitoxin</fullName>
    </recommendedName>
</protein>
<dbReference type="AlphaFoldDB" id="A0A917E902"/>
<dbReference type="PANTHER" id="PTHR33713:SF6">
    <property type="entry name" value="ANTITOXIN YEFM"/>
    <property type="match status" value="1"/>
</dbReference>
<dbReference type="NCBIfam" id="TIGR01552">
    <property type="entry name" value="phd_fam"/>
    <property type="match status" value="1"/>
</dbReference>
<keyword evidence="4" id="KW-1185">Reference proteome</keyword>
<dbReference type="InterPro" id="IPR036165">
    <property type="entry name" value="YefM-like_sf"/>
</dbReference>
<evidence type="ECO:0000313" key="3">
    <source>
        <dbReference type="EMBL" id="GGE16309.1"/>
    </source>
</evidence>
<dbReference type="EMBL" id="BMJM01000008">
    <property type="protein sequence ID" value="GGE16309.1"/>
    <property type="molecule type" value="Genomic_DNA"/>
</dbReference>
<gene>
    <name evidence="3" type="ORF">GCM10011529_23370</name>
</gene>
<dbReference type="Gene3D" id="6.10.250.330">
    <property type="match status" value="1"/>
</dbReference>
<dbReference type="Gene3D" id="3.40.1620.10">
    <property type="entry name" value="YefM-like domain"/>
    <property type="match status" value="1"/>
</dbReference>
<reference evidence="3" key="2">
    <citation type="submission" date="2020-09" db="EMBL/GenBank/DDBJ databases">
        <authorList>
            <person name="Sun Q."/>
            <person name="Zhou Y."/>
        </authorList>
    </citation>
    <scope>NUCLEOTIDE SEQUENCE</scope>
    <source>
        <strain evidence="3">CGMCC 1.15519</strain>
    </source>
</reference>
<evidence type="ECO:0000313" key="4">
    <source>
        <dbReference type="Proteomes" id="UP000635071"/>
    </source>
</evidence>
<dbReference type="Pfam" id="PF02604">
    <property type="entry name" value="PhdYeFM_antitox"/>
    <property type="match status" value="1"/>
</dbReference>
<dbReference type="RefSeq" id="WP_188763145.1">
    <property type="nucleotide sequence ID" value="NZ_BMJM01000008.1"/>
</dbReference>
<accession>A0A917E902</accession>
<dbReference type="Proteomes" id="UP000635071">
    <property type="component" value="Unassembled WGS sequence"/>
</dbReference>
<sequence>MIHVSYTDLRKNLATYMDRANDDRDAIVVTRQGKEPVVMMAASEYEGWIETVRLLSNPRNAKRLLDSIADADAGKLAEHDLER</sequence>
<dbReference type="SUPFAM" id="SSF143120">
    <property type="entry name" value="YefM-like"/>
    <property type="match status" value="1"/>
</dbReference>
<comment type="function">
    <text evidence="2">Antitoxin component of a type II toxin-antitoxin (TA) system.</text>
</comment>